<feature type="region of interest" description="Disordered" evidence="2">
    <location>
        <begin position="50"/>
        <end position="73"/>
    </location>
</feature>
<dbReference type="EnsemblPlants" id="OGLUM09G04260.1">
    <property type="protein sequence ID" value="OGLUM09G04260.1"/>
    <property type="gene ID" value="OGLUM09G04260"/>
</dbReference>
<reference evidence="3" key="2">
    <citation type="submission" date="2018-05" db="EMBL/GenBank/DDBJ databases">
        <title>OgluRS3 (Oryza glumaepatula Reference Sequence Version 3).</title>
        <authorList>
            <person name="Zhang J."/>
            <person name="Kudrna D."/>
            <person name="Lee S."/>
            <person name="Talag J."/>
            <person name="Welchert J."/>
            <person name="Wing R.A."/>
        </authorList>
    </citation>
    <scope>NUCLEOTIDE SEQUENCE [LARGE SCALE GENOMIC DNA]</scope>
</reference>
<evidence type="ECO:0000313" key="3">
    <source>
        <dbReference type="EnsemblPlants" id="OGLUM09G04260.1"/>
    </source>
</evidence>
<dbReference type="Gramene" id="OGLUM09G04260.1">
    <property type="protein sequence ID" value="OGLUM09G04260.1"/>
    <property type="gene ID" value="OGLUM09G04260"/>
</dbReference>
<proteinExistence type="predicted"/>
<dbReference type="InterPro" id="IPR036770">
    <property type="entry name" value="Ankyrin_rpt-contain_sf"/>
</dbReference>
<keyword evidence="1" id="KW-0040">ANK repeat</keyword>
<dbReference type="Proteomes" id="UP000026961">
    <property type="component" value="Chromosome 9"/>
</dbReference>
<accession>A0A0E0B0Q4</accession>
<dbReference type="SUPFAM" id="SSF48403">
    <property type="entry name" value="Ankyrin repeat"/>
    <property type="match status" value="1"/>
</dbReference>
<dbReference type="Gene3D" id="1.25.40.20">
    <property type="entry name" value="Ankyrin repeat-containing domain"/>
    <property type="match status" value="1"/>
</dbReference>
<name>A0A0E0B0Q4_9ORYZ</name>
<dbReference type="AlphaFoldDB" id="A0A0E0B0Q4"/>
<dbReference type="PANTHER" id="PTHR24121">
    <property type="entry name" value="NO MECHANORECEPTOR POTENTIAL C, ISOFORM D-RELATED"/>
    <property type="match status" value="1"/>
</dbReference>
<dbReference type="InterPro" id="IPR002110">
    <property type="entry name" value="Ankyrin_rpt"/>
</dbReference>
<dbReference type="PROSITE" id="PS50297">
    <property type="entry name" value="ANK_REP_REGION"/>
    <property type="match status" value="1"/>
</dbReference>
<reference evidence="3" key="1">
    <citation type="submission" date="2015-04" db="UniProtKB">
        <authorList>
            <consortium name="EnsemblPlants"/>
        </authorList>
    </citation>
    <scope>IDENTIFICATION</scope>
</reference>
<dbReference type="PROSITE" id="PS50088">
    <property type="entry name" value="ANK_REPEAT"/>
    <property type="match status" value="1"/>
</dbReference>
<dbReference type="HOGENOM" id="CLU_1380030_0_0_1"/>
<dbReference type="PANTHER" id="PTHR24121:SF21">
    <property type="entry name" value="ANKYRIN REPEAT FAMILY PROTEIN"/>
    <property type="match status" value="1"/>
</dbReference>
<feature type="repeat" description="ANK" evidence="1">
    <location>
        <begin position="124"/>
        <end position="146"/>
    </location>
</feature>
<dbReference type="SMART" id="SM00248">
    <property type="entry name" value="ANK"/>
    <property type="match status" value="2"/>
</dbReference>
<sequence length="198" mass="20563">MASGNGNAGELKAEAHRGEPHAPAAMAMAVCSLLNASRTGNDAELRRLLRTGRPGGDVDGAAAPAARPPRVPRDVHVSPLERLTYQGDTALHMVAASGDETRFLNSATTVCRSAMELLVTPNCNGDTPLHSAATAGNLAMVKKLIQLSKGADGERALAGSEDPELVCVPRGGGGTSPVVPRRAARAHRYCKGDTQGYY</sequence>
<protein>
    <submittedName>
        <fullName evidence="3">Uncharacterized protein</fullName>
    </submittedName>
</protein>
<keyword evidence="4" id="KW-1185">Reference proteome</keyword>
<dbReference type="Pfam" id="PF12796">
    <property type="entry name" value="Ank_2"/>
    <property type="match status" value="1"/>
</dbReference>
<evidence type="ECO:0000256" key="1">
    <source>
        <dbReference type="PROSITE-ProRule" id="PRU00023"/>
    </source>
</evidence>
<evidence type="ECO:0000313" key="4">
    <source>
        <dbReference type="Proteomes" id="UP000026961"/>
    </source>
</evidence>
<organism evidence="3">
    <name type="scientific">Oryza glumipatula</name>
    <dbReference type="NCBI Taxonomy" id="40148"/>
    <lineage>
        <taxon>Eukaryota</taxon>
        <taxon>Viridiplantae</taxon>
        <taxon>Streptophyta</taxon>
        <taxon>Embryophyta</taxon>
        <taxon>Tracheophyta</taxon>
        <taxon>Spermatophyta</taxon>
        <taxon>Magnoliopsida</taxon>
        <taxon>Liliopsida</taxon>
        <taxon>Poales</taxon>
        <taxon>Poaceae</taxon>
        <taxon>BOP clade</taxon>
        <taxon>Oryzoideae</taxon>
        <taxon>Oryzeae</taxon>
        <taxon>Oryzinae</taxon>
        <taxon>Oryza</taxon>
    </lineage>
</organism>
<dbReference type="STRING" id="40148.A0A0E0B0Q4"/>
<evidence type="ECO:0000256" key="2">
    <source>
        <dbReference type="SAM" id="MobiDB-lite"/>
    </source>
</evidence>